<name>A0A9J6CHC6_POLVA</name>
<evidence type="ECO:0000256" key="1">
    <source>
        <dbReference type="SAM" id="Coils"/>
    </source>
</evidence>
<sequence>MPSKKNKDSKAEPLKPLGHYVKDRLELTKQLFSCLKKKQIRSRLPANLQNLSIERIQQLCLDEILCISSKRLLAIINNTTVPIDTESDSDIEHISLSEISSNSDLEEIQPTTSKNNDKRKKTSEEPVKEKSREKSVDPKSLLNKQPGPKEMTMLELLELQARARAIRSQLALEPVTKIELDSDDDDEENGQQSASEKSNTNDKTTTVSTSISDKIDNSKNNQKSVENSKKNDQSTLEKSQREKSKEVSFSKTKETQKTVHALPQHRKVVIIRTPEKADEPKNQDNVHCKESQKTFAPPIKLKRNFSHPTETKTTKESMQLEKGKTESVKEKEDVIKKEKSTEINDEKRSASRSPDVITMEQNIATYFISDSEDETEEPPSKKPVSPQKKIVVTSVEIISPPITNEKTEQENTLKENEIECIAQEQDEKSANENESTQEDDDENVVNIMSDTEIDININSDKEDDEEDKNNDKQESSQSQETLKSENLIVEEEFPKVSNDTQSEDFDDDVVEICHSEDELLDSDKPSENAKNSDESETWEQRYLKSSTVKTVLKTTKLASKVRDKIVQNKRILKKRKDDKEKEIKEKISKMEEGSMKQFEVLKESKSSE</sequence>
<evidence type="ECO:0000313" key="3">
    <source>
        <dbReference type="EMBL" id="KAG5681349.1"/>
    </source>
</evidence>
<feature type="compositionally biased region" description="Low complexity" evidence="2">
    <location>
        <begin position="382"/>
        <end position="392"/>
    </location>
</feature>
<feature type="region of interest" description="Disordered" evidence="2">
    <location>
        <begin position="96"/>
        <end position="149"/>
    </location>
</feature>
<keyword evidence="1" id="KW-0175">Coiled coil</keyword>
<dbReference type="PANTHER" id="PTHR14740:SF3">
    <property type="entry name" value="CASPASE ACTIVITY AND APOPTOSIS INHIBITOR 1"/>
    <property type="match status" value="1"/>
</dbReference>
<evidence type="ECO:0000313" key="4">
    <source>
        <dbReference type="Proteomes" id="UP001107558"/>
    </source>
</evidence>
<feature type="compositionally biased region" description="Basic and acidic residues" evidence="2">
    <location>
        <begin position="238"/>
        <end position="257"/>
    </location>
</feature>
<feature type="compositionally biased region" description="Basic and acidic residues" evidence="2">
    <location>
        <begin position="309"/>
        <end position="349"/>
    </location>
</feature>
<proteinExistence type="predicted"/>
<evidence type="ECO:0000256" key="2">
    <source>
        <dbReference type="SAM" id="MobiDB-lite"/>
    </source>
</evidence>
<dbReference type="Proteomes" id="UP001107558">
    <property type="component" value="Chromosome 1"/>
</dbReference>
<dbReference type="Pfam" id="PF15335">
    <property type="entry name" value="CAAP1"/>
    <property type="match status" value="1"/>
</dbReference>
<keyword evidence="4" id="KW-1185">Reference proteome</keyword>
<feature type="coiled-coil region" evidence="1">
    <location>
        <begin position="562"/>
        <end position="589"/>
    </location>
</feature>
<gene>
    <name evidence="3" type="ORF">PVAND_010793</name>
</gene>
<comment type="caution">
    <text evidence="3">The sequence shown here is derived from an EMBL/GenBank/DDBJ whole genome shotgun (WGS) entry which is preliminary data.</text>
</comment>
<feature type="compositionally biased region" description="Polar residues" evidence="2">
    <location>
        <begin position="97"/>
        <end position="114"/>
    </location>
</feature>
<accession>A0A9J6CHC6</accession>
<dbReference type="PANTHER" id="PTHR14740">
    <property type="entry name" value="CASPASE ACTIVITY AND APOPTOSIS INHIBITOR 1"/>
    <property type="match status" value="1"/>
</dbReference>
<feature type="compositionally biased region" description="Basic and acidic residues" evidence="2">
    <location>
        <begin position="122"/>
        <end position="137"/>
    </location>
</feature>
<feature type="compositionally biased region" description="Polar residues" evidence="2">
    <location>
        <begin position="190"/>
        <end position="225"/>
    </location>
</feature>
<protein>
    <submittedName>
        <fullName evidence="3">Uncharacterized protein</fullName>
    </submittedName>
</protein>
<reference evidence="3" key="1">
    <citation type="submission" date="2021-03" db="EMBL/GenBank/DDBJ databases">
        <title>Chromosome level genome of the anhydrobiotic midge Polypedilum vanderplanki.</title>
        <authorList>
            <person name="Yoshida Y."/>
            <person name="Kikawada T."/>
            <person name="Gusev O."/>
        </authorList>
    </citation>
    <scope>NUCLEOTIDE SEQUENCE</scope>
    <source>
        <strain evidence="3">NIAS01</strain>
        <tissue evidence="3">Whole body or cell culture</tissue>
    </source>
</reference>
<dbReference type="InterPro" id="IPR038991">
    <property type="entry name" value="CAAP1"/>
</dbReference>
<dbReference type="OrthoDB" id="10064012at2759"/>
<feature type="compositionally biased region" description="Basic and acidic residues" evidence="2">
    <location>
        <begin position="273"/>
        <end position="292"/>
    </location>
</feature>
<dbReference type="EMBL" id="JADBJN010000001">
    <property type="protein sequence ID" value="KAG5681349.1"/>
    <property type="molecule type" value="Genomic_DNA"/>
</dbReference>
<feature type="region of interest" description="Disordered" evidence="2">
    <location>
        <begin position="177"/>
        <end position="538"/>
    </location>
</feature>
<dbReference type="AlphaFoldDB" id="A0A9J6CHC6"/>
<feature type="compositionally biased region" description="Acidic residues" evidence="2">
    <location>
        <begin position="501"/>
        <end position="510"/>
    </location>
</feature>
<dbReference type="GO" id="GO:0042981">
    <property type="term" value="P:regulation of apoptotic process"/>
    <property type="evidence" value="ECO:0007669"/>
    <property type="project" value="InterPro"/>
</dbReference>
<feature type="compositionally biased region" description="Basic and acidic residues" evidence="2">
    <location>
        <begin position="405"/>
        <end position="417"/>
    </location>
</feature>
<feature type="compositionally biased region" description="Basic and acidic residues" evidence="2">
    <location>
        <begin position="511"/>
        <end position="538"/>
    </location>
</feature>
<organism evidence="3 4">
    <name type="scientific">Polypedilum vanderplanki</name>
    <name type="common">Sleeping chironomid midge</name>
    <dbReference type="NCBI Taxonomy" id="319348"/>
    <lineage>
        <taxon>Eukaryota</taxon>
        <taxon>Metazoa</taxon>
        <taxon>Ecdysozoa</taxon>
        <taxon>Arthropoda</taxon>
        <taxon>Hexapoda</taxon>
        <taxon>Insecta</taxon>
        <taxon>Pterygota</taxon>
        <taxon>Neoptera</taxon>
        <taxon>Endopterygota</taxon>
        <taxon>Diptera</taxon>
        <taxon>Nematocera</taxon>
        <taxon>Chironomoidea</taxon>
        <taxon>Chironomidae</taxon>
        <taxon>Chironominae</taxon>
        <taxon>Polypedilum</taxon>
        <taxon>Polypedilum</taxon>
    </lineage>
</organism>